<dbReference type="OrthoDB" id="3514033at2759"/>
<sequence>MAEFERIRKESYAALTAANGNHEASFQPVSYKSLIGRLQRLPTRKCPAKPTRPSLPGNYNARGPVAYGDLWNTSASAPVPTKYLYVLQSPRTVKESSSLTISLKWCYDCTAWQLSVEPGVAVCAPPNSAAEVDELALLYAKPAEVIVSREEREERVEQWIQDNPSEAGDYDGIEIATQASVIDTASEVSGPSLLDDNINDLGNLPQALNAINLSRIGRYDEPPTTTVSNVLVRSGNENAAAESTDFETRSQDSNSKATIIANSALESNQQTDYATTNSRTSVNDVSNHDLALVELGTTAVVNGPPERQRSPGPSGWARPNQRKIPWAPPRYVLSGSGVDFYHYYYLQQGDGDEPE</sequence>
<dbReference type="STRING" id="655863.F0XTU2"/>
<reference evidence="2 3" key="1">
    <citation type="journal article" date="2011" name="Proc. Natl. Acad. Sci. U.S.A.">
        <title>Genome and transcriptome analyses of the mountain pine beetle-fungal symbiont Grosmannia clavigera, a lodgepole pine pathogen.</title>
        <authorList>
            <person name="DiGuistini S."/>
            <person name="Wang Y."/>
            <person name="Liao N.Y."/>
            <person name="Taylor G."/>
            <person name="Tanguay P."/>
            <person name="Feau N."/>
            <person name="Henrissat B."/>
            <person name="Chan S.K."/>
            <person name="Hesse-Orce U."/>
            <person name="Alamouti S.M."/>
            <person name="Tsui C.K.M."/>
            <person name="Docking R.T."/>
            <person name="Levasseur A."/>
            <person name="Haridas S."/>
            <person name="Robertson G."/>
            <person name="Birol I."/>
            <person name="Holt R.A."/>
            <person name="Marra M.A."/>
            <person name="Hamelin R.C."/>
            <person name="Hirst M."/>
            <person name="Jones S.J.M."/>
            <person name="Bohlmann J."/>
            <person name="Breuil C."/>
        </authorList>
    </citation>
    <scope>NUCLEOTIDE SEQUENCE [LARGE SCALE GENOMIC DNA]</scope>
    <source>
        <strain evidence="3">kw1407 / UAMH 11150</strain>
    </source>
</reference>
<dbReference type="GeneID" id="25977929"/>
<dbReference type="Proteomes" id="UP000007796">
    <property type="component" value="Unassembled WGS sequence"/>
</dbReference>
<evidence type="ECO:0000313" key="3">
    <source>
        <dbReference type="Proteomes" id="UP000007796"/>
    </source>
</evidence>
<dbReference type="eggNOG" id="ENOG502RJS5">
    <property type="taxonomic scope" value="Eukaryota"/>
</dbReference>
<protein>
    <submittedName>
        <fullName evidence="2">Uncharacterized protein</fullName>
    </submittedName>
</protein>
<gene>
    <name evidence="2" type="ORF">CMQ_4690</name>
</gene>
<feature type="region of interest" description="Disordered" evidence="1">
    <location>
        <begin position="299"/>
        <end position="327"/>
    </location>
</feature>
<dbReference type="HOGENOM" id="CLU_780875_0_0_1"/>
<accession>F0XTU2</accession>
<evidence type="ECO:0000313" key="2">
    <source>
        <dbReference type="EMBL" id="EFW98838.1"/>
    </source>
</evidence>
<evidence type="ECO:0000256" key="1">
    <source>
        <dbReference type="SAM" id="MobiDB-lite"/>
    </source>
</evidence>
<dbReference type="InParanoid" id="F0XTU2"/>
<dbReference type="AlphaFoldDB" id="F0XTU2"/>
<name>F0XTU2_GROCL</name>
<organism evidence="3">
    <name type="scientific">Grosmannia clavigera (strain kw1407 / UAMH 11150)</name>
    <name type="common">Blue stain fungus</name>
    <name type="synonym">Graphiocladiella clavigera</name>
    <dbReference type="NCBI Taxonomy" id="655863"/>
    <lineage>
        <taxon>Eukaryota</taxon>
        <taxon>Fungi</taxon>
        <taxon>Dikarya</taxon>
        <taxon>Ascomycota</taxon>
        <taxon>Pezizomycotina</taxon>
        <taxon>Sordariomycetes</taxon>
        <taxon>Sordariomycetidae</taxon>
        <taxon>Ophiostomatales</taxon>
        <taxon>Ophiostomataceae</taxon>
        <taxon>Leptographium</taxon>
    </lineage>
</organism>
<proteinExistence type="predicted"/>
<dbReference type="EMBL" id="GL630006">
    <property type="protein sequence ID" value="EFW98838.1"/>
    <property type="molecule type" value="Genomic_DNA"/>
</dbReference>
<dbReference type="RefSeq" id="XP_014168321.1">
    <property type="nucleotide sequence ID" value="XM_014312846.1"/>
</dbReference>
<keyword evidence="3" id="KW-1185">Reference proteome</keyword>